<dbReference type="AlphaFoldDB" id="A0A5K1C5L1"/>
<evidence type="ECO:0000256" key="1">
    <source>
        <dbReference type="SAM" id="MobiDB-lite"/>
    </source>
</evidence>
<reference evidence="2" key="1">
    <citation type="submission" date="2019-09" db="EMBL/GenBank/DDBJ databases">
        <authorList>
            <person name="Zhang L."/>
        </authorList>
    </citation>
    <scope>NUCLEOTIDE SEQUENCE</scope>
</reference>
<feature type="region of interest" description="Disordered" evidence="1">
    <location>
        <begin position="26"/>
        <end position="75"/>
    </location>
</feature>
<feature type="compositionally biased region" description="Basic residues" evidence="1">
    <location>
        <begin position="65"/>
        <end position="75"/>
    </location>
</feature>
<proteinExistence type="predicted"/>
<organism evidence="2">
    <name type="scientific">Nymphaea colorata</name>
    <name type="common">pocket water lily</name>
    <dbReference type="NCBI Taxonomy" id="210225"/>
    <lineage>
        <taxon>Eukaryota</taxon>
        <taxon>Viridiplantae</taxon>
        <taxon>Streptophyta</taxon>
        <taxon>Embryophyta</taxon>
        <taxon>Tracheophyta</taxon>
        <taxon>Spermatophyta</taxon>
        <taxon>Magnoliopsida</taxon>
        <taxon>Nymphaeales</taxon>
        <taxon>Nymphaeaceae</taxon>
        <taxon>Nymphaea</taxon>
    </lineage>
</organism>
<gene>
    <name evidence="2" type="ORF">NYM_LOCUS15833</name>
</gene>
<evidence type="ECO:0000313" key="2">
    <source>
        <dbReference type="EMBL" id="VVW18887.1"/>
    </source>
</evidence>
<dbReference type="EMBL" id="LR721781">
    <property type="protein sequence ID" value="VVW18887.1"/>
    <property type="molecule type" value="Genomic_DNA"/>
</dbReference>
<accession>A0A5K1C5L1</accession>
<name>A0A5K1C5L1_9MAGN</name>
<protein>
    <submittedName>
        <fullName evidence="2">Uncharacterized protein</fullName>
    </submittedName>
</protein>
<sequence>MGTRLKVNYGVTWDKDGLFQNLQHKAPGHVQQSGSSRFMPVNRPRNDVPYHYSQSMHSESESAHPRRFRVGFHSH</sequence>